<proteinExistence type="predicted"/>
<dbReference type="Proteomes" id="UP000009096">
    <property type="component" value="Chromosome 1"/>
</dbReference>
<organism evidence="2 3">
    <name type="scientific">Gibberella moniliformis (strain M3125 / FGSC 7600)</name>
    <name type="common">Maize ear and stalk rot fungus</name>
    <name type="synonym">Fusarium verticillioides</name>
    <dbReference type="NCBI Taxonomy" id="334819"/>
    <lineage>
        <taxon>Eukaryota</taxon>
        <taxon>Fungi</taxon>
        <taxon>Dikarya</taxon>
        <taxon>Ascomycota</taxon>
        <taxon>Pezizomycotina</taxon>
        <taxon>Sordariomycetes</taxon>
        <taxon>Hypocreomycetidae</taxon>
        <taxon>Hypocreales</taxon>
        <taxon>Nectriaceae</taxon>
        <taxon>Fusarium</taxon>
        <taxon>Fusarium fujikuroi species complex</taxon>
    </lineage>
</organism>
<evidence type="ECO:0000313" key="2">
    <source>
        <dbReference type="EMBL" id="EWG50746.1"/>
    </source>
</evidence>
<accession>W7MIJ3</accession>
<dbReference type="STRING" id="334819.W7MIJ3"/>
<dbReference type="EMBL" id="CM000578">
    <property type="protein sequence ID" value="EWG50746.1"/>
    <property type="molecule type" value="Genomic_DNA"/>
</dbReference>
<dbReference type="VEuPathDB" id="FungiDB:FVEG_09880"/>
<dbReference type="PANTHER" id="PTHR33112">
    <property type="entry name" value="DOMAIN PROTEIN, PUTATIVE-RELATED"/>
    <property type="match status" value="1"/>
</dbReference>
<dbReference type="AlphaFoldDB" id="W7MIJ3"/>
<dbReference type="OrthoDB" id="5362512at2759"/>
<dbReference type="KEGG" id="fvr:FVEG_09880"/>
<dbReference type="InterPro" id="IPR010730">
    <property type="entry name" value="HET"/>
</dbReference>
<dbReference type="EMBL" id="DS022254">
    <property type="protein sequence ID" value="EWG50746.1"/>
    <property type="molecule type" value="Genomic_DNA"/>
</dbReference>
<protein>
    <recommendedName>
        <fullName evidence="1">Heterokaryon incompatibility domain-containing protein</fullName>
    </recommendedName>
</protein>
<reference evidence="2 3" key="1">
    <citation type="journal article" date="2010" name="Nature">
        <title>Comparative genomics reveals mobile pathogenicity chromosomes in Fusarium.</title>
        <authorList>
            <person name="Ma L.J."/>
            <person name="van der Does H.C."/>
            <person name="Borkovich K.A."/>
            <person name="Coleman J.J."/>
            <person name="Daboussi M.J."/>
            <person name="Di Pietro A."/>
            <person name="Dufresne M."/>
            <person name="Freitag M."/>
            <person name="Grabherr M."/>
            <person name="Henrissat B."/>
            <person name="Houterman P.M."/>
            <person name="Kang S."/>
            <person name="Shim W.B."/>
            <person name="Woloshuk C."/>
            <person name="Xie X."/>
            <person name="Xu J.R."/>
            <person name="Antoniw J."/>
            <person name="Baker S.E."/>
            <person name="Bluhm B.H."/>
            <person name="Breakspear A."/>
            <person name="Brown D.W."/>
            <person name="Butchko R.A."/>
            <person name="Chapman S."/>
            <person name="Coulson R."/>
            <person name="Coutinho P.M."/>
            <person name="Danchin E.G."/>
            <person name="Diener A."/>
            <person name="Gale L.R."/>
            <person name="Gardiner D.M."/>
            <person name="Goff S."/>
            <person name="Hammond-Kosack K.E."/>
            <person name="Hilburn K."/>
            <person name="Hua-Van A."/>
            <person name="Jonkers W."/>
            <person name="Kazan K."/>
            <person name="Kodira C.D."/>
            <person name="Koehrsen M."/>
            <person name="Kumar L."/>
            <person name="Lee Y.H."/>
            <person name="Li L."/>
            <person name="Manners J.M."/>
            <person name="Miranda-Saavedra D."/>
            <person name="Mukherjee M."/>
            <person name="Park G."/>
            <person name="Park J."/>
            <person name="Park S.Y."/>
            <person name="Proctor R.H."/>
            <person name="Regev A."/>
            <person name="Ruiz-Roldan M.C."/>
            <person name="Sain D."/>
            <person name="Sakthikumar S."/>
            <person name="Sykes S."/>
            <person name="Schwartz D.C."/>
            <person name="Turgeon B.G."/>
            <person name="Wapinski I."/>
            <person name="Yoder O."/>
            <person name="Young S."/>
            <person name="Zeng Q."/>
            <person name="Zhou S."/>
            <person name="Galagan J."/>
            <person name="Cuomo C.A."/>
            <person name="Kistler H.C."/>
            <person name="Rep M."/>
        </authorList>
    </citation>
    <scope>NUCLEOTIDE SEQUENCE [LARGE SCALE GENOMIC DNA]</scope>
    <source>
        <strain evidence="3">M3125 / FGSC 7600</strain>
    </source>
</reference>
<gene>
    <name evidence="2" type="ORF">FVEG_09880</name>
</gene>
<dbReference type="PANTHER" id="PTHR33112:SF16">
    <property type="entry name" value="HETEROKARYON INCOMPATIBILITY DOMAIN-CONTAINING PROTEIN"/>
    <property type="match status" value="1"/>
</dbReference>
<dbReference type="RefSeq" id="XP_018756937.1">
    <property type="nucleotide sequence ID" value="XM_018898959.1"/>
</dbReference>
<keyword evidence="3" id="KW-1185">Reference proteome</keyword>
<sequence>MDDTLLRGHTCLHCQKLNLCGELESVFVNTNLDLGGSSSLPWSMKFTGIYLSDLQEGARNGCSLGKYLASQLGEGYPESLSPHDLKVYTDDWCFHGLIPLEKTLSRDQKPEFSINDHYVSAPSHKGKTYAEFPTYHITTDQKVERDGLPNLLTRKPIVADPLSDITAASIRKWKGRCDFSKSQAHKICSKPSPKFLPTRLIEIVRIDSDQKPCVRLVEGSSLNADTEYTALSYCWGGDLKNCLKEGNKDSYRTEVPWKHIPRTIQDAILTSHKLGIGFIWVDSLCIIQDSKTADKDLEISQMTEVYTHAALTIAARRAPDADAGFLHPRSVPSGTTIVEFRDDNGETRRGTLTFEAAERYEDQNILDTRGWTLQEYVLSRRLLIIGSWTTTWSCRKERKGNCDGWSLDRDLGDPFQNDATWASGGSTEFTGAHRLDAIAFFGTHPDYDQPRPEDQLIKWEWYELVELYTRRNLTKRTDRILAISGLAQIFSPMRGGEYAAGLWVKDMPETLLWENSSAALNPRPSDQGPSWSWTAINGIAEFSKSHDQNVLSVECIECELGQPGAPFGYVKRGALRATGPALDLEWKCCTSPSSCKYFKGHHLRYLTPDRGYVNAPIVFRPDAKEPDWDWTTVTLLAVKADECIDSTEGLVLRKKDDTNYSRLGYYSGSSHPHIDCPLPMVKKWGLRTFTIV</sequence>
<evidence type="ECO:0000259" key="1">
    <source>
        <dbReference type="Pfam" id="PF06985"/>
    </source>
</evidence>
<dbReference type="Pfam" id="PF06985">
    <property type="entry name" value="HET"/>
    <property type="match status" value="1"/>
</dbReference>
<dbReference type="GeneID" id="30067514"/>
<dbReference type="eggNOG" id="ENOG502RZ77">
    <property type="taxonomic scope" value="Eukaryota"/>
</dbReference>
<evidence type="ECO:0000313" key="3">
    <source>
        <dbReference type="Proteomes" id="UP000009096"/>
    </source>
</evidence>
<name>W7MIJ3_GIBM7</name>
<feature type="domain" description="Heterokaryon incompatibility" evidence="1">
    <location>
        <begin position="228"/>
        <end position="375"/>
    </location>
</feature>